<reference evidence="2 3" key="1">
    <citation type="submission" date="2023-11" db="EMBL/GenBank/DDBJ databases">
        <title>Peredibacter starrii A3.12.</title>
        <authorList>
            <person name="Mitchell R.J."/>
        </authorList>
    </citation>
    <scope>NUCLEOTIDE SEQUENCE [LARGE SCALE GENOMIC DNA]</scope>
    <source>
        <strain evidence="2 3">A3.12</strain>
    </source>
</reference>
<dbReference type="GO" id="GO:0004519">
    <property type="term" value="F:endonuclease activity"/>
    <property type="evidence" value="ECO:0007669"/>
    <property type="project" value="UniProtKB-KW"/>
</dbReference>
<dbReference type="InterPro" id="IPR051916">
    <property type="entry name" value="GPI-anchor_lipid_remodeler"/>
</dbReference>
<keyword evidence="2" id="KW-0255">Endonuclease</keyword>
<dbReference type="InterPro" id="IPR036691">
    <property type="entry name" value="Endo/exonu/phosph_ase_sf"/>
</dbReference>
<dbReference type="SUPFAM" id="SSF56219">
    <property type="entry name" value="DNase I-like"/>
    <property type="match status" value="1"/>
</dbReference>
<keyword evidence="3" id="KW-1185">Reference proteome</keyword>
<feature type="domain" description="Endonuclease/exonuclease/phosphatase" evidence="1">
    <location>
        <begin position="58"/>
        <end position="331"/>
    </location>
</feature>
<proteinExistence type="predicted"/>
<protein>
    <submittedName>
        <fullName evidence="2">Endonuclease/exonuclease/phosphatase family protein</fullName>
    </submittedName>
</protein>
<gene>
    <name evidence="2" type="ORF">SOO65_11595</name>
</gene>
<dbReference type="PANTHER" id="PTHR14859:SF1">
    <property type="entry name" value="PGAP2-INTERACTING PROTEIN"/>
    <property type="match status" value="1"/>
</dbReference>
<keyword evidence="2" id="KW-0540">Nuclease</keyword>
<organism evidence="2 3">
    <name type="scientific">Peredibacter starrii</name>
    <dbReference type="NCBI Taxonomy" id="28202"/>
    <lineage>
        <taxon>Bacteria</taxon>
        <taxon>Pseudomonadati</taxon>
        <taxon>Bdellovibrionota</taxon>
        <taxon>Bacteriovoracia</taxon>
        <taxon>Bacteriovoracales</taxon>
        <taxon>Bacteriovoracaceae</taxon>
        <taxon>Peredibacter</taxon>
    </lineage>
</organism>
<evidence type="ECO:0000313" key="2">
    <source>
        <dbReference type="EMBL" id="WPU63329.1"/>
    </source>
</evidence>
<dbReference type="Pfam" id="PF03372">
    <property type="entry name" value="Exo_endo_phos"/>
    <property type="match status" value="1"/>
</dbReference>
<dbReference type="PANTHER" id="PTHR14859">
    <property type="entry name" value="CALCOFLUOR WHITE HYPERSENSITIVE PROTEIN PRECURSOR"/>
    <property type="match status" value="1"/>
</dbReference>
<dbReference type="GO" id="GO:0006506">
    <property type="term" value="P:GPI anchor biosynthetic process"/>
    <property type="evidence" value="ECO:0007669"/>
    <property type="project" value="TreeGrafter"/>
</dbReference>
<dbReference type="EMBL" id="CP139487">
    <property type="protein sequence ID" value="WPU63329.1"/>
    <property type="molecule type" value="Genomic_DNA"/>
</dbReference>
<keyword evidence="2" id="KW-0378">Hydrolase</keyword>
<sequence>MKMIVGTLVVFAFLFVGIIAWSAYPWSIGESTAEFEVHHIDPEVMVDMEDRPSVVKVLTWNIGYLYGQGSEGPGYEHRGKEYYEEKLKEFAQQIKDWNPDVICLQEVDFESSRSGDLNQAQYLAAKAGYPYVAEAVSWDANYIPFPYWPLKNNFGRVKSGGAILSKYPLKNHSVTLLEKPQSQPWWYNLFYLHRYFQTVTIELDEKEYKIVNLHLEAFDKIDRLKQVGQLVDKVKREGIDFVAGDFNMLPASATKRSKFYNEDDYENDASYEGMQVSKLSEVVPDDIYAKDEKTYFTFPAWAPDRRLDYIFYKPGLKMMRAEVLSSALSDHLPLRATFQIGSPKFNPYSQ</sequence>
<dbReference type="AlphaFoldDB" id="A0AAX4HJC4"/>
<dbReference type="InterPro" id="IPR005135">
    <property type="entry name" value="Endo/exonuclease/phosphatase"/>
</dbReference>
<dbReference type="Proteomes" id="UP001324634">
    <property type="component" value="Chromosome"/>
</dbReference>
<accession>A0AAX4HJC4</accession>
<name>A0AAX4HJC4_9BACT</name>
<evidence type="ECO:0000259" key="1">
    <source>
        <dbReference type="Pfam" id="PF03372"/>
    </source>
</evidence>
<dbReference type="GO" id="GO:0016020">
    <property type="term" value="C:membrane"/>
    <property type="evidence" value="ECO:0007669"/>
    <property type="project" value="GOC"/>
</dbReference>
<dbReference type="KEGG" id="psti:SOO65_11595"/>
<dbReference type="Gene3D" id="3.60.10.10">
    <property type="entry name" value="Endonuclease/exonuclease/phosphatase"/>
    <property type="match status" value="1"/>
</dbReference>
<evidence type="ECO:0000313" key="3">
    <source>
        <dbReference type="Proteomes" id="UP001324634"/>
    </source>
</evidence>
<dbReference type="RefSeq" id="WP_321389845.1">
    <property type="nucleotide sequence ID" value="NZ_CP139487.1"/>
</dbReference>